<evidence type="ECO:0000256" key="3">
    <source>
        <dbReference type="ARBA" id="ARBA00022692"/>
    </source>
</evidence>
<feature type="transmembrane region" description="Helical" evidence="6">
    <location>
        <begin position="249"/>
        <end position="275"/>
    </location>
</feature>
<dbReference type="EMBL" id="OBQI01000003">
    <property type="protein sequence ID" value="SOC49946.1"/>
    <property type="molecule type" value="Genomic_DNA"/>
</dbReference>
<dbReference type="InterPro" id="IPR020846">
    <property type="entry name" value="MFS_dom"/>
</dbReference>
<feature type="transmembrane region" description="Helical" evidence="6">
    <location>
        <begin position="156"/>
        <end position="178"/>
    </location>
</feature>
<feature type="transmembrane region" description="Helical" evidence="6">
    <location>
        <begin position="281"/>
        <end position="301"/>
    </location>
</feature>
<evidence type="ECO:0000313" key="8">
    <source>
        <dbReference type="EMBL" id="SOC49946.1"/>
    </source>
</evidence>
<feature type="domain" description="Major facilitator superfamily (MFS) profile" evidence="7">
    <location>
        <begin position="29"/>
        <end position="429"/>
    </location>
</feature>
<evidence type="ECO:0000313" key="9">
    <source>
        <dbReference type="Proteomes" id="UP000219435"/>
    </source>
</evidence>
<keyword evidence="9" id="KW-1185">Reference proteome</keyword>
<sequence length="445" mass="44354">MTSREELAPAARRAATGTPAAEDAFPGWRIVAVLSAGQIVSWGVQYYAFPVALTTITADTGWSTAATTGAFTAGLVVSALAGIPMGRWLDRFGPRPVMTAGSVLAAASMAAVALAPSLGWFFAAWLVAGVAMSATLYQPAFAALTGWYGPHRVRALTALTLVAGLASTVFAPLTSLLLEQLSWRSTYLVLAGVLGVATVPLHLMGLRRPWPGAAAAAAPSAPIERPGEIGGPAPASDGAVRAVLTSRPFWLLSGGLTLTAFGLYATSVTLLIPLLTERGMSASLAATTLGLLGAGQLLGRLGYAPLTARTGPATRAVVIVAASAAAIGLLAAVPGPAWALIAVAVLVGAVRGAGTLLQATVVAEEWGPARYGSLAGAFAAPITAAAALAPFGGAALTDIVGSRTGALTALACLVAFGTVLVAAAHGGRRPGEPLSAGVGGEQTVA</sequence>
<feature type="transmembrane region" description="Helical" evidence="6">
    <location>
        <begin position="371"/>
        <end position="392"/>
    </location>
</feature>
<evidence type="ECO:0000256" key="1">
    <source>
        <dbReference type="ARBA" id="ARBA00004651"/>
    </source>
</evidence>
<dbReference type="InterPro" id="IPR036259">
    <property type="entry name" value="MFS_trans_sf"/>
</dbReference>
<dbReference type="AlphaFoldDB" id="A0A285VA73"/>
<keyword evidence="5 6" id="KW-0472">Membrane</keyword>
<dbReference type="SUPFAM" id="SSF103473">
    <property type="entry name" value="MFS general substrate transporter"/>
    <property type="match status" value="1"/>
</dbReference>
<dbReference type="PROSITE" id="PS50850">
    <property type="entry name" value="MFS"/>
    <property type="match status" value="1"/>
</dbReference>
<organism evidence="8 9">
    <name type="scientific">Blastococcus aggregatus</name>
    <dbReference type="NCBI Taxonomy" id="38502"/>
    <lineage>
        <taxon>Bacteria</taxon>
        <taxon>Bacillati</taxon>
        <taxon>Actinomycetota</taxon>
        <taxon>Actinomycetes</taxon>
        <taxon>Geodermatophilales</taxon>
        <taxon>Geodermatophilaceae</taxon>
        <taxon>Blastococcus</taxon>
    </lineage>
</organism>
<feature type="transmembrane region" description="Helical" evidence="6">
    <location>
        <begin position="404"/>
        <end position="424"/>
    </location>
</feature>
<evidence type="ECO:0000256" key="5">
    <source>
        <dbReference type="ARBA" id="ARBA00023136"/>
    </source>
</evidence>
<accession>A0A285VA73</accession>
<feature type="transmembrane region" description="Helical" evidence="6">
    <location>
        <begin position="338"/>
        <end position="359"/>
    </location>
</feature>
<dbReference type="PANTHER" id="PTHR43385">
    <property type="entry name" value="RIBOFLAVIN TRANSPORTER RIBJ"/>
    <property type="match status" value="1"/>
</dbReference>
<keyword evidence="2" id="KW-0813">Transport</keyword>
<dbReference type="Gene3D" id="1.20.1250.20">
    <property type="entry name" value="MFS general substrate transporter like domains"/>
    <property type="match status" value="1"/>
</dbReference>
<dbReference type="OrthoDB" id="7200137at2"/>
<evidence type="ECO:0000256" key="6">
    <source>
        <dbReference type="SAM" id="Phobius"/>
    </source>
</evidence>
<feature type="transmembrane region" description="Helical" evidence="6">
    <location>
        <begin position="97"/>
        <end position="116"/>
    </location>
</feature>
<keyword evidence="3 6" id="KW-0812">Transmembrane</keyword>
<keyword evidence="4 6" id="KW-1133">Transmembrane helix</keyword>
<dbReference type="RefSeq" id="WP_097195576.1">
    <property type="nucleotide sequence ID" value="NZ_OBQI01000003.1"/>
</dbReference>
<name>A0A285VA73_9ACTN</name>
<feature type="transmembrane region" description="Helical" evidence="6">
    <location>
        <begin position="122"/>
        <end position="144"/>
    </location>
</feature>
<dbReference type="Pfam" id="PF07690">
    <property type="entry name" value="MFS_1"/>
    <property type="match status" value="1"/>
</dbReference>
<dbReference type="InterPro" id="IPR052983">
    <property type="entry name" value="MFS_Riboflavin_Transporter"/>
</dbReference>
<feature type="transmembrane region" description="Helical" evidence="6">
    <location>
        <begin position="313"/>
        <end position="332"/>
    </location>
</feature>
<dbReference type="GO" id="GO:0022857">
    <property type="term" value="F:transmembrane transporter activity"/>
    <property type="evidence" value="ECO:0007669"/>
    <property type="project" value="InterPro"/>
</dbReference>
<evidence type="ECO:0000256" key="2">
    <source>
        <dbReference type="ARBA" id="ARBA00022448"/>
    </source>
</evidence>
<dbReference type="GO" id="GO:0005886">
    <property type="term" value="C:plasma membrane"/>
    <property type="evidence" value="ECO:0007669"/>
    <property type="project" value="UniProtKB-SubCell"/>
</dbReference>
<comment type="subcellular location">
    <subcellularLocation>
        <location evidence="1">Cell membrane</location>
        <topology evidence="1">Multi-pass membrane protein</topology>
    </subcellularLocation>
</comment>
<evidence type="ECO:0000256" key="4">
    <source>
        <dbReference type="ARBA" id="ARBA00022989"/>
    </source>
</evidence>
<reference evidence="9" key="1">
    <citation type="submission" date="2017-08" db="EMBL/GenBank/DDBJ databases">
        <authorList>
            <person name="Varghese N."/>
            <person name="Submissions S."/>
        </authorList>
    </citation>
    <scope>NUCLEOTIDE SEQUENCE [LARGE SCALE GENOMIC DNA]</scope>
    <source>
        <strain evidence="9">DSM 4725</strain>
    </source>
</reference>
<dbReference type="PANTHER" id="PTHR43385:SF1">
    <property type="entry name" value="RIBOFLAVIN TRANSPORTER RIBJ"/>
    <property type="match status" value="1"/>
</dbReference>
<dbReference type="InterPro" id="IPR011701">
    <property type="entry name" value="MFS"/>
</dbReference>
<feature type="transmembrane region" description="Helical" evidence="6">
    <location>
        <begin position="61"/>
        <end position="85"/>
    </location>
</feature>
<feature type="transmembrane region" description="Helical" evidence="6">
    <location>
        <begin position="30"/>
        <end position="49"/>
    </location>
</feature>
<dbReference type="Proteomes" id="UP000219435">
    <property type="component" value="Unassembled WGS sequence"/>
</dbReference>
<evidence type="ECO:0000259" key="7">
    <source>
        <dbReference type="PROSITE" id="PS50850"/>
    </source>
</evidence>
<protein>
    <submittedName>
        <fullName evidence="8">Sugar phosphate permease</fullName>
    </submittedName>
</protein>
<feature type="transmembrane region" description="Helical" evidence="6">
    <location>
        <begin position="184"/>
        <end position="203"/>
    </location>
</feature>
<gene>
    <name evidence="8" type="ORF">SAMN05660748_2680</name>
</gene>
<proteinExistence type="predicted"/>